<proteinExistence type="inferred from homology"/>
<comment type="similarity">
    <text evidence="1 2">Belongs to the phospholipid scramblase family.</text>
</comment>
<organism evidence="3 4">
    <name type="scientific">Diacronema lutheri</name>
    <name type="common">Unicellular marine alga</name>
    <name type="synonym">Monochrysis lutheri</name>
    <dbReference type="NCBI Taxonomy" id="2081491"/>
    <lineage>
        <taxon>Eukaryota</taxon>
        <taxon>Haptista</taxon>
        <taxon>Haptophyta</taxon>
        <taxon>Pavlovophyceae</taxon>
        <taxon>Pavlovales</taxon>
        <taxon>Pavlovaceae</taxon>
        <taxon>Diacronema</taxon>
    </lineage>
</organism>
<accession>A0A8J6C7I5</accession>
<dbReference type="AlphaFoldDB" id="A0A8J6C7I5"/>
<evidence type="ECO:0000313" key="3">
    <source>
        <dbReference type="EMBL" id="KAG8459830.1"/>
    </source>
</evidence>
<dbReference type="OrthoDB" id="191150at2759"/>
<dbReference type="GO" id="GO:0005886">
    <property type="term" value="C:plasma membrane"/>
    <property type="evidence" value="ECO:0007669"/>
    <property type="project" value="TreeGrafter"/>
</dbReference>
<comment type="caution">
    <text evidence="3">The sequence shown here is derived from an EMBL/GenBank/DDBJ whole genome shotgun (WGS) entry which is preliminary data.</text>
</comment>
<evidence type="ECO:0000313" key="4">
    <source>
        <dbReference type="Proteomes" id="UP000751190"/>
    </source>
</evidence>
<dbReference type="PANTHER" id="PTHR23248">
    <property type="entry name" value="PHOSPHOLIPID SCRAMBLASE-RELATED"/>
    <property type="match status" value="1"/>
</dbReference>
<dbReference type="Pfam" id="PF03803">
    <property type="entry name" value="Scramblase"/>
    <property type="match status" value="1"/>
</dbReference>
<dbReference type="PANTHER" id="PTHR23248:SF9">
    <property type="entry name" value="PHOSPHOLIPID SCRAMBLASE"/>
    <property type="match status" value="1"/>
</dbReference>
<protein>
    <recommendedName>
        <fullName evidence="2">Phospholipid scramblase</fullName>
    </recommendedName>
</protein>
<gene>
    <name evidence="3" type="ORF">KFE25_014393</name>
</gene>
<keyword evidence="4" id="KW-1185">Reference proteome</keyword>
<dbReference type="GO" id="GO:0017128">
    <property type="term" value="F:phospholipid scramblase activity"/>
    <property type="evidence" value="ECO:0007669"/>
    <property type="project" value="InterPro"/>
</dbReference>
<reference evidence="3" key="1">
    <citation type="submission" date="2021-05" db="EMBL/GenBank/DDBJ databases">
        <title>The genome of the haptophyte Pavlova lutheri (Diacronema luteri, Pavlovales) - a model for lipid biosynthesis in eukaryotic algae.</title>
        <authorList>
            <person name="Hulatt C.J."/>
            <person name="Posewitz M.C."/>
        </authorList>
    </citation>
    <scope>NUCLEOTIDE SEQUENCE</scope>
    <source>
        <strain evidence="3">NIVA-4/92</strain>
    </source>
</reference>
<evidence type="ECO:0000256" key="2">
    <source>
        <dbReference type="RuleBase" id="RU363116"/>
    </source>
</evidence>
<sequence length="324" mass="34152">MTVMSRADPPAYYAPLLAPAGAGGTALDAQTLAVLARVERFTVHQRVTSAEVATCGCCEQPNSYAIIDAASATPIMVAEERSGDIERCCCAPNHSLMLDVFAIGPYGTRTAQVMTIERAGCSRKPGLCCPACGPCCADRATVHAGRVEGWAGEVGTQRALLVVQQSAVCDACLHPTVSVMERAGGRFERYASVSGPCCFGGCSELCFDVPFVAHDGRAAIAKLHPRSLSAALRELVSDSDAYEVALRDPSWTAQQRAGLLSAALLLDYMFFERNGDAIKCEDGARKCNCCNVYLCGCVLPCKCDCSCQRGGSGGGGERRAGGRR</sequence>
<dbReference type="OMA" id="GCSELCC"/>
<evidence type="ECO:0000256" key="1">
    <source>
        <dbReference type="ARBA" id="ARBA00005350"/>
    </source>
</evidence>
<name>A0A8J6C7I5_DIALT</name>
<dbReference type="Proteomes" id="UP000751190">
    <property type="component" value="Unassembled WGS sequence"/>
</dbReference>
<dbReference type="EMBL" id="JAGTXO010000037">
    <property type="protein sequence ID" value="KAG8459830.1"/>
    <property type="molecule type" value="Genomic_DNA"/>
</dbReference>
<dbReference type="InterPro" id="IPR005552">
    <property type="entry name" value="Scramblase"/>
</dbReference>